<accession>A0A4Y6UT57</accession>
<dbReference type="KEGG" id="saca:FFV09_02085"/>
<evidence type="ECO:0008006" key="3">
    <source>
        <dbReference type="Google" id="ProtNLM"/>
    </source>
</evidence>
<name>A0A4Y6UT57_SACBS</name>
<dbReference type="RefSeq" id="WP_141446145.1">
    <property type="nucleotide sequence ID" value="NZ_CP041217.1"/>
</dbReference>
<dbReference type="OrthoDB" id="2974439at2"/>
<dbReference type="AlphaFoldDB" id="A0A4Y6UT57"/>
<organism evidence="1 2">
    <name type="scientific">Saccharibacillus brassicae</name>
    <dbReference type="NCBI Taxonomy" id="2583377"/>
    <lineage>
        <taxon>Bacteria</taxon>
        <taxon>Bacillati</taxon>
        <taxon>Bacillota</taxon>
        <taxon>Bacilli</taxon>
        <taxon>Bacillales</taxon>
        <taxon>Paenibacillaceae</taxon>
        <taxon>Saccharibacillus</taxon>
    </lineage>
</organism>
<evidence type="ECO:0000313" key="1">
    <source>
        <dbReference type="EMBL" id="QDH19758.1"/>
    </source>
</evidence>
<reference evidence="1 2" key="1">
    <citation type="submission" date="2019-06" db="EMBL/GenBank/DDBJ databases">
        <title>Saccharibacillus brassicae sp. nov., an endophytic bacterium isolated from Chinese cabbage seeds (Brassica pekinensis).</title>
        <authorList>
            <person name="Jiang L."/>
            <person name="Lee J."/>
            <person name="Kim S.W."/>
        </authorList>
    </citation>
    <scope>NUCLEOTIDE SEQUENCE [LARGE SCALE GENOMIC DNA]</scope>
    <source>
        <strain evidence="2">KCTC 43072 / ATSA2</strain>
    </source>
</reference>
<evidence type="ECO:0000313" key="2">
    <source>
        <dbReference type="Proteomes" id="UP000316968"/>
    </source>
</evidence>
<sequence>MLEHCGCGQRYDLDFRLVDYKQHVSIDNVPVLICPKCEHEEVLHWVKRDLTTLLESLPLDGDRYGLDYTDFNELAHIVYTIFTCSEVDTKDAFKAEITETCMIRINALLDLYRCAAGVGDRSWMTEIECSLAQLTEKVVVDGQELRFSPA</sequence>
<gene>
    <name evidence="1" type="ORF">FFV09_02085</name>
</gene>
<dbReference type="EMBL" id="CP041217">
    <property type="protein sequence ID" value="QDH19758.1"/>
    <property type="molecule type" value="Genomic_DNA"/>
</dbReference>
<dbReference type="Proteomes" id="UP000316968">
    <property type="component" value="Chromosome"/>
</dbReference>
<protein>
    <recommendedName>
        <fullName evidence="3">YgiT-type zinc finger protein</fullName>
    </recommendedName>
</protein>
<proteinExistence type="predicted"/>
<keyword evidence="2" id="KW-1185">Reference proteome</keyword>